<reference evidence="2 3" key="1">
    <citation type="journal article" date="2020" name="ISME J.">
        <title>Uncovering the hidden diversity of litter-decomposition mechanisms in mushroom-forming fungi.</title>
        <authorList>
            <person name="Floudas D."/>
            <person name="Bentzer J."/>
            <person name="Ahren D."/>
            <person name="Johansson T."/>
            <person name="Persson P."/>
            <person name="Tunlid A."/>
        </authorList>
    </citation>
    <scope>NUCLEOTIDE SEQUENCE [LARGE SCALE GENOMIC DNA]</scope>
    <source>
        <strain evidence="2 3">CBS 175.51</strain>
    </source>
</reference>
<gene>
    <name evidence="2" type="ORF">D9611_009733</name>
</gene>
<proteinExistence type="predicted"/>
<evidence type="ECO:0000313" key="3">
    <source>
        <dbReference type="Proteomes" id="UP000541558"/>
    </source>
</evidence>
<name>A0A8H5FGQ8_9AGAR</name>
<evidence type="ECO:0000313" key="2">
    <source>
        <dbReference type="EMBL" id="KAF5335833.1"/>
    </source>
</evidence>
<sequence>MTSVHPSCSLGRIPNEAPPPPSFTNASTDHSTQVTQGRLGWALVVVRRSEMRIQRKELVG</sequence>
<feature type="region of interest" description="Disordered" evidence="1">
    <location>
        <begin position="1"/>
        <end position="35"/>
    </location>
</feature>
<evidence type="ECO:0000256" key="1">
    <source>
        <dbReference type="SAM" id="MobiDB-lite"/>
    </source>
</evidence>
<dbReference type="AlphaFoldDB" id="A0A8H5FGQ8"/>
<keyword evidence="3" id="KW-1185">Reference proteome</keyword>
<accession>A0A8H5FGQ8</accession>
<feature type="compositionally biased region" description="Polar residues" evidence="1">
    <location>
        <begin position="23"/>
        <end position="35"/>
    </location>
</feature>
<dbReference type="Proteomes" id="UP000541558">
    <property type="component" value="Unassembled WGS sequence"/>
</dbReference>
<dbReference type="EMBL" id="JAACJK010000060">
    <property type="protein sequence ID" value="KAF5335833.1"/>
    <property type="molecule type" value="Genomic_DNA"/>
</dbReference>
<organism evidence="2 3">
    <name type="scientific">Ephemerocybe angulata</name>
    <dbReference type="NCBI Taxonomy" id="980116"/>
    <lineage>
        <taxon>Eukaryota</taxon>
        <taxon>Fungi</taxon>
        <taxon>Dikarya</taxon>
        <taxon>Basidiomycota</taxon>
        <taxon>Agaricomycotina</taxon>
        <taxon>Agaricomycetes</taxon>
        <taxon>Agaricomycetidae</taxon>
        <taxon>Agaricales</taxon>
        <taxon>Agaricineae</taxon>
        <taxon>Psathyrellaceae</taxon>
        <taxon>Ephemerocybe</taxon>
    </lineage>
</organism>
<protein>
    <submittedName>
        <fullName evidence="2">Uncharacterized protein</fullName>
    </submittedName>
</protein>
<comment type="caution">
    <text evidence="2">The sequence shown here is derived from an EMBL/GenBank/DDBJ whole genome shotgun (WGS) entry which is preliminary data.</text>
</comment>